<dbReference type="Gene3D" id="3.30.40.10">
    <property type="entry name" value="Zinc/RING finger domain, C3HC4 (zinc finger)"/>
    <property type="match status" value="1"/>
</dbReference>
<gene>
    <name evidence="2" type="ORF">J4203_05610</name>
</gene>
<dbReference type="InterPro" id="IPR013083">
    <property type="entry name" value="Znf_RING/FYVE/PHD"/>
</dbReference>
<evidence type="ECO:0008006" key="4">
    <source>
        <dbReference type="Google" id="ProtNLM"/>
    </source>
</evidence>
<name>A0A8T4LFH2_9ARCH</name>
<dbReference type="InterPro" id="IPR011011">
    <property type="entry name" value="Znf_FYVE_PHD"/>
</dbReference>
<feature type="compositionally biased region" description="Low complexity" evidence="1">
    <location>
        <begin position="17"/>
        <end position="49"/>
    </location>
</feature>
<proteinExistence type="predicted"/>
<accession>A0A8T4LFH2</accession>
<evidence type="ECO:0000256" key="1">
    <source>
        <dbReference type="SAM" id="MobiDB-lite"/>
    </source>
</evidence>
<evidence type="ECO:0000313" key="2">
    <source>
        <dbReference type="EMBL" id="MBS3063320.1"/>
    </source>
</evidence>
<feature type="compositionally biased region" description="Acidic residues" evidence="1">
    <location>
        <begin position="63"/>
        <end position="77"/>
    </location>
</feature>
<reference evidence="2" key="2">
    <citation type="submission" date="2021-05" db="EMBL/GenBank/DDBJ databases">
        <title>Protein family content uncovers lineage relationships and bacterial pathway maintenance mechanisms in DPANN archaea.</title>
        <authorList>
            <person name="Castelle C.J."/>
            <person name="Meheust R."/>
            <person name="Jaffe A.L."/>
            <person name="Seitz K."/>
            <person name="Gong X."/>
            <person name="Baker B.J."/>
            <person name="Banfield J.F."/>
        </authorList>
    </citation>
    <scope>NUCLEOTIDE SEQUENCE</scope>
    <source>
        <strain evidence="2">RIFCSPLOWO2_01_FULL_58_19</strain>
    </source>
</reference>
<dbReference type="EMBL" id="JAGVWE010000004">
    <property type="protein sequence ID" value="MBS3063320.1"/>
    <property type="molecule type" value="Genomic_DNA"/>
</dbReference>
<dbReference type="SUPFAM" id="SSF57903">
    <property type="entry name" value="FYVE/PHD zinc finger"/>
    <property type="match status" value="1"/>
</dbReference>
<reference evidence="2" key="1">
    <citation type="submission" date="2021-03" db="EMBL/GenBank/DDBJ databases">
        <authorList>
            <person name="Jaffe A."/>
        </authorList>
    </citation>
    <scope>NUCLEOTIDE SEQUENCE</scope>
    <source>
        <strain evidence="2">RIFCSPLOWO2_01_FULL_58_19</strain>
    </source>
</reference>
<dbReference type="AlphaFoldDB" id="A0A8T4LFH2"/>
<evidence type="ECO:0000313" key="3">
    <source>
        <dbReference type="Proteomes" id="UP000678237"/>
    </source>
</evidence>
<feature type="compositionally biased region" description="Basic and acidic residues" evidence="1">
    <location>
        <begin position="78"/>
        <end position="90"/>
    </location>
</feature>
<dbReference type="Proteomes" id="UP000678237">
    <property type="component" value="Unassembled WGS sequence"/>
</dbReference>
<protein>
    <recommendedName>
        <fullName evidence="4">Zinc ribbon domain-containing protein</fullName>
    </recommendedName>
</protein>
<organism evidence="2 3">
    <name type="scientific">Candidatus Iainarchaeum sp</name>
    <dbReference type="NCBI Taxonomy" id="3101447"/>
    <lineage>
        <taxon>Archaea</taxon>
        <taxon>Candidatus Iainarchaeota</taxon>
        <taxon>Candidatus Iainarchaeia</taxon>
        <taxon>Candidatus Iainarchaeales</taxon>
        <taxon>Candidatus Iainarchaeaceae</taxon>
        <taxon>Candidatus Iainarchaeum</taxon>
    </lineage>
</organism>
<comment type="caution">
    <text evidence="2">The sequence shown here is derived from an EMBL/GenBank/DDBJ whole genome shotgun (WGS) entry which is preliminary data.</text>
</comment>
<sequence length="323" mass="33770">MTEEIPRRLRRKMGGQPVAEAPASTAAPAAGAAPAAAGKKPGFLESLFGSGFGKKKPAVKPELEEEVEELFEQMEPEAEPKPRKGGKKDQQVATPATGQTAEGMTYHERRRLEREGKPPLTGQPVAGGPAPSEGLPPGLPVGSPAGSPAGSQRLTRRQQRLAEREKQPGTAQAVGPQSGGAQPAAESPGELAGLDVGDLLSTGKKKKKGKAAAESVDDLDEEDLSGEELGGEEGEGSLDELAGEEDLGGEEGEDLESLGGEELLTQPCPHCRRQAKDIAYCPNCGSGLCEQCAPERVKLLDQVKWTCPKCRAQFKVKAKAGKG</sequence>
<feature type="compositionally biased region" description="Basic and acidic residues" evidence="1">
    <location>
        <begin position="105"/>
        <end position="117"/>
    </location>
</feature>
<feature type="compositionally biased region" description="Polar residues" evidence="1">
    <location>
        <begin position="91"/>
        <end position="102"/>
    </location>
</feature>
<feature type="compositionally biased region" description="Acidic residues" evidence="1">
    <location>
        <begin position="215"/>
        <end position="256"/>
    </location>
</feature>
<feature type="region of interest" description="Disordered" evidence="1">
    <location>
        <begin position="1"/>
        <end position="261"/>
    </location>
</feature>